<organism evidence="1 2">
    <name type="scientific">Methanocella arvoryzae (strain DSM 22066 / NBRC 105507 / MRE50)</name>
    <dbReference type="NCBI Taxonomy" id="351160"/>
    <lineage>
        <taxon>Archaea</taxon>
        <taxon>Methanobacteriati</taxon>
        <taxon>Methanobacteriota</taxon>
        <taxon>Stenosarchaea group</taxon>
        <taxon>Methanomicrobia</taxon>
        <taxon>Methanocellales</taxon>
        <taxon>Methanocellaceae</taxon>
        <taxon>Methanocella</taxon>
    </lineage>
</organism>
<dbReference type="eggNOG" id="arCOG10927">
    <property type="taxonomic scope" value="Archaea"/>
</dbReference>
<dbReference type="Proteomes" id="UP000000663">
    <property type="component" value="Chromosome"/>
</dbReference>
<dbReference type="AlphaFoldDB" id="Q0W8U0"/>
<accession>Q0W8U0</accession>
<evidence type="ECO:0000313" key="1">
    <source>
        <dbReference type="EMBL" id="CAJ35203.1"/>
    </source>
</evidence>
<reference evidence="1 2" key="1">
    <citation type="journal article" date="2006" name="Science">
        <title>Genome of rice cluster I archaea -- the key methane producers in the rice rhizosphere.</title>
        <authorList>
            <person name="Erkel C."/>
            <person name="Kube M."/>
            <person name="Reinhardt R."/>
            <person name="Liesack W."/>
        </authorList>
    </citation>
    <scope>NUCLEOTIDE SEQUENCE [LARGE SCALE GENOMIC DNA]</scope>
    <source>
        <strain evidence="2">DSM 22066 / NBRC 105507 / MRE50</strain>
    </source>
</reference>
<evidence type="ECO:0000313" key="2">
    <source>
        <dbReference type="Proteomes" id="UP000000663"/>
    </source>
</evidence>
<gene>
    <name evidence="1" type="ORF">LRC204</name>
</gene>
<keyword evidence="2" id="KW-1185">Reference proteome</keyword>
<dbReference type="KEGG" id="rci:LRC204"/>
<dbReference type="EMBL" id="AM114193">
    <property type="protein sequence ID" value="CAJ35203.1"/>
    <property type="molecule type" value="Genomic_DNA"/>
</dbReference>
<proteinExistence type="predicted"/>
<protein>
    <submittedName>
        <fullName evidence="1">Uncharacterized protein</fullName>
    </submittedName>
</protein>
<name>Q0W8U0_METAR</name>
<sequence length="186" mass="19579">MRWGLSEIVRTCFIVLLLTCTLLPAIVCLCTCGADARADFSTWANRSSRLVAPADYNTDGTCAGQICSWKGVQGIGNTGIGDGNVSAITNNTTEDETLYPDYVLQGVITIDGAQYPGQAPESTASNSTSGLKIGGEPGIFTYGSPYPGILNEYPVEAAAVYGKLTGLRMPDGRSVSIGIKSIGYEY</sequence>